<comment type="subcellular location">
    <subcellularLocation>
        <location evidence="1">Cell membrane</location>
        <topology evidence="1">Multi-pass membrane protein</topology>
    </subcellularLocation>
</comment>
<name>A0A1G8CKG3_9NOCA</name>
<dbReference type="PANTHER" id="PTHR33452:SF1">
    <property type="entry name" value="INNER MEMBRANE PROTEIN YPHA-RELATED"/>
    <property type="match status" value="1"/>
</dbReference>
<sequence length="257" mass="26960">MLVRRIARPLLASVFIAGGIDSLKSPAQKAEVAGPWIDKSAGALPDSVTEKVPTEPETLVKINAGVQIGAGSLLALGKFPRLSALALAATLVPTTLAGHDFWNKDDPQQQALHRLQFLKNAGLLGGLLITAVDTEGKPSLGWRGRRAARAAQQRVEEILPFGSGDESPVTPALSTATEKGASLLESARDRGGDLAETVRSRAPELAGTVRSRAPELAETARTRSAAWAEAAAERGEALGDRVETAVKKAQEKAAEAR</sequence>
<dbReference type="AlphaFoldDB" id="A0A1G8CKG3"/>
<dbReference type="Proteomes" id="UP000183263">
    <property type="component" value="Unassembled WGS sequence"/>
</dbReference>
<evidence type="ECO:0000256" key="5">
    <source>
        <dbReference type="ARBA" id="ARBA00022989"/>
    </source>
</evidence>
<dbReference type="RefSeq" id="WP_072739950.1">
    <property type="nucleotide sequence ID" value="NZ_CP048813.1"/>
</dbReference>
<reference evidence="7 8" key="1">
    <citation type="submission" date="2016-10" db="EMBL/GenBank/DDBJ databases">
        <authorList>
            <person name="de Groot N.N."/>
        </authorList>
    </citation>
    <scope>NUCLEOTIDE SEQUENCE [LARGE SCALE GENOMIC DNA]</scope>
    <source>
        <strain evidence="7 8">DSM 44892</strain>
    </source>
</reference>
<proteinExistence type="inferred from homology"/>
<dbReference type="PANTHER" id="PTHR33452">
    <property type="entry name" value="OXIDOREDUCTASE CATD-RELATED"/>
    <property type="match status" value="1"/>
</dbReference>
<dbReference type="OrthoDB" id="329282at2"/>
<accession>A0A1G8CKG3</accession>
<keyword evidence="8" id="KW-1185">Reference proteome</keyword>
<evidence type="ECO:0000256" key="6">
    <source>
        <dbReference type="ARBA" id="ARBA00023136"/>
    </source>
</evidence>
<dbReference type="Pfam" id="PF07681">
    <property type="entry name" value="DoxX"/>
    <property type="match status" value="1"/>
</dbReference>
<evidence type="ECO:0000256" key="4">
    <source>
        <dbReference type="ARBA" id="ARBA00022692"/>
    </source>
</evidence>
<evidence type="ECO:0000256" key="2">
    <source>
        <dbReference type="ARBA" id="ARBA00006679"/>
    </source>
</evidence>
<evidence type="ECO:0000256" key="3">
    <source>
        <dbReference type="ARBA" id="ARBA00022475"/>
    </source>
</evidence>
<keyword evidence="4" id="KW-0812">Transmembrane</keyword>
<keyword evidence="6" id="KW-0472">Membrane</keyword>
<dbReference type="InterPro" id="IPR032808">
    <property type="entry name" value="DoxX"/>
</dbReference>
<dbReference type="InterPro" id="IPR051907">
    <property type="entry name" value="DoxX-like_oxidoreductase"/>
</dbReference>
<dbReference type="EMBL" id="FNDN01000002">
    <property type="protein sequence ID" value="SDH46021.1"/>
    <property type="molecule type" value="Genomic_DNA"/>
</dbReference>
<dbReference type="GO" id="GO:0005886">
    <property type="term" value="C:plasma membrane"/>
    <property type="evidence" value="ECO:0007669"/>
    <property type="project" value="UniProtKB-SubCell"/>
</dbReference>
<keyword evidence="5" id="KW-1133">Transmembrane helix</keyword>
<gene>
    <name evidence="7" type="ORF">SAMN05444695_10251</name>
</gene>
<protein>
    <submittedName>
        <fullName evidence="7">Uncharacterized membrane protein YphA, DoxX/SURF4 family</fullName>
    </submittedName>
</protein>
<keyword evidence="3" id="KW-1003">Cell membrane</keyword>
<comment type="similarity">
    <text evidence="2">Belongs to the DoxX family.</text>
</comment>
<evidence type="ECO:0000313" key="7">
    <source>
        <dbReference type="EMBL" id="SDH46021.1"/>
    </source>
</evidence>
<evidence type="ECO:0000313" key="8">
    <source>
        <dbReference type="Proteomes" id="UP000183263"/>
    </source>
</evidence>
<organism evidence="7 8">
    <name type="scientific">Rhodococcus triatomae</name>
    <dbReference type="NCBI Taxonomy" id="300028"/>
    <lineage>
        <taxon>Bacteria</taxon>
        <taxon>Bacillati</taxon>
        <taxon>Actinomycetota</taxon>
        <taxon>Actinomycetes</taxon>
        <taxon>Mycobacteriales</taxon>
        <taxon>Nocardiaceae</taxon>
        <taxon>Rhodococcus</taxon>
    </lineage>
</organism>
<evidence type="ECO:0000256" key="1">
    <source>
        <dbReference type="ARBA" id="ARBA00004651"/>
    </source>
</evidence>